<reference evidence="3" key="1">
    <citation type="submission" date="2020-04" db="EMBL/GenBank/DDBJ databases">
        <authorList>
            <person name="Chiriac C."/>
            <person name="Salcher M."/>
            <person name="Ghai R."/>
            <person name="Kavagutti S V."/>
        </authorList>
    </citation>
    <scope>NUCLEOTIDE SEQUENCE</scope>
</reference>
<keyword evidence="2" id="KW-1133">Transmembrane helix</keyword>
<dbReference type="EMBL" id="LR796526">
    <property type="protein sequence ID" value="CAB4149795.1"/>
    <property type="molecule type" value="Genomic_DNA"/>
</dbReference>
<evidence type="ECO:0000256" key="2">
    <source>
        <dbReference type="SAM" id="Phobius"/>
    </source>
</evidence>
<proteinExistence type="predicted"/>
<keyword evidence="2" id="KW-0472">Membrane</keyword>
<feature type="transmembrane region" description="Helical" evidence="2">
    <location>
        <begin position="26"/>
        <end position="46"/>
    </location>
</feature>
<protein>
    <submittedName>
        <fullName evidence="3">Uncharacterized protein</fullName>
    </submittedName>
</protein>
<accession>A0A6J5MRL4</accession>
<evidence type="ECO:0000256" key="1">
    <source>
        <dbReference type="SAM" id="MobiDB-lite"/>
    </source>
</evidence>
<organism evidence="3">
    <name type="scientific">uncultured Caudovirales phage</name>
    <dbReference type="NCBI Taxonomy" id="2100421"/>
    <lineage>
        <taxon>Viruses</taxon>
        <taxon>Duplodnaviria</taxon>
        <taxon>Heunggongvirae</taxon>
        <taxon>Uroviricota</taxon>
        <taxon>Caudoviricetes</taxon>
        <taxon>Peduoviridae</taxon>
        <taxon>Maltschvirus</taxon>
        <taxon>Maltschvirus maltsch</taxon>
    </lineage>
</organism>
<sequence>MKRQATRNDVLRQQELERQRRRERPVVIVVAIIAAFTFARAFVGMMTP</sequence>
<evidence type="ECO:0000313" key="3">
    <source>
        <dbReference type="EMBL" id="CAB4149795.1"/>
    </source>
</evidence>
<feature type="compositionally biased region" description="Basic and acidic residues" evidence="1">
    <location>
        <begin position="9"/>
        <end position="20"/>
    </location>
</feature>
<name>A0A6J5MRL4_9CAUD</name>
<gene>
    <name evidence="3" type="ORF">UFOVP555_34</name>
</gene>
<feature type="region of interest" description="Disordered" evidence="1">
    <location>
        <begin position="1"/>
        <end position="21"/>
    </location>
</feature>
<keyword evidence="2" id="KW-0812">Transmembrane</keyword>